<dbReference type="GO" id="GO:0000184">
    <property type="term" value="P:nuclear-transcribed mRNA catabolic process, nonsense-mediated decay"/>
    <property type="evidence" value="ECO:0007669"/>
    <property type="project" value="UniProtKB-KW"/>
</dbReference>
<evidence type="ECO:0000313" key="4">
    <source>
        <dbReference type="EMBL" id="KAI3429444.1"/>
    </source>
</evidence>
<proteinExistence type="inferred from homology"/>
<keyword evidence="2" id="KW-0866">Nonsense-mediated mRNA decay</keyword>
<comment type="similarity">
    <text evidence="1">Belongs to the SMG9 family.</text>
</comment>
<protein>
    <submittedName>
        <fullName evidence="4">Uncharacterized protein</fullName>
    </submittedName>
</protein>
<keyword evidence="5" id="KW-1185">Reference proteome</keyword>
<evidence type="ECO:0000256" key="1">
    <source>
        <dbReference type="ARBA" id="ARBA00007712"/>
    </source>
</evidence>
<dbReference type="Gene3D" id="3.40.50.300">
    <property type="entry name" value="P-loop containing nucleotide triphosphate hydrolases"/>
    <property type="match status" value="1"/>
</dbReference>
<feature type="compositionally biased region" description="Low complexity" evidence="3">
    <location>
        <begin position="14"/>
        <end position="27"/>
    </location>
</feature>
<dbReference type="OrthoDB" id="546740at2759"/>
<name>A0A9D4YW77_CHLVU</name>
<dbReference type="AlphaFoldDB" id="A0A9D4YW77"/>
<comment type="caution">
    <text evidence="4">The sequence shown here is derived from an EMBL/GenBank/DDBJ whole genome shotgun (WGS) entry which is preliminary data.</text>
</comment>
<feature type="region of interest" description="Disordered" evidence="3">
    <location>
        <begin position="1"/>
        <end position="48"/>
    </location>
</feature>
<accession>A0A9D4YW77</accession>
<reference evidence="4" key="1">
    <citation type="journal article" date="2019" name="Plant J.">
        <title>Chlorella vulgaris genome assembly and annotation reveals the molecular basis for metabolic acclimation to high light conditions.</title>
        <authorList>
            <person name="Cecchin M."/>
            <person name="Marcolungo L."/>
            <person name="Rossato M."/>
            <person name="Girolomoni L."/>
            <person name="Cosentino E."/>
            <person name="Cuine S."/>
            <person name="Li-Beisson Y."/>
            <person name="Delledonne M."/>
            <person name="Ballottari M."/>
        </authorList>
    </citation>
    <scope>NUCLEOTIDE SEQUENCE</scope>
    <source>
        <strain evidence="4">211/11P</strain>
    </source>
</reference>
<evidence type="ECO:0000256" key="2">
    <source>
        <dbReference type="ARBA" id="ARBA00023161"/>
    </source>
</evidence>
<dbReference type="EMBL" id="SIDB01000008">
    <property type="protein sequence ID" value="KAI3429444.1"/>
    <property type="molecule type" value="Genomic_DNA"/>
</dbReference>
<dbReference type="InterPro" id="IPR027417">
    <property type="entry name" value="P-loop_NTPase"/>
</dbReference>
<evidence type="ECO:0000256" key="3">
    <source>
        <dbReference type="SAM" id="MobiDB-lite"/>
    </source>
</evidence>
<dbReference type="Proteomes" id="UP001055712">
    <property type="component" value="Unassembled WGS sequence"/>
</dbReference>
<gene>
    <name evidence="4" type="ORF">D9Q98_005538</name>
</gene>
<evidence type="ECO:0000313" key="5">
    <source>
        <dbReference type="Proteomes" id="UP001055712"/>
    </source>
</evidence>
<dbReference type="PANTHER" id="PTHR14270:SF0">
    <property type="entry name" value="NONSENSE-MEDIATED MRNA DECAY FACTOR SMG9"/>
    <property type="match status" value="1"/>
</dbReference>
<sequence>MTSQAPARVVLRKAPPVSASPAHPAAAGTQSSLTSNRVDDSNAVAPASKGGSDPFCLLDGTSWQMTPQAAADVLTSNQDFCVTGVLGGQGLGKSTFLNHLLGFCGELPAAAPAPTPAFPVWRGGAAHCTQGVTLGVSSDRMLALDAQPLFSISVLADMATNWDSPPAALAAPAVAAAGEGKASAVPFEGVQLLAQLQLAVLLLSTCHRVLVFCDGWHDLRTWELLQTAEMLARGIPDPSLPAPATQQSAQIPAAAGVAAGAAAAATAPASQSARQAPQQEHLAEVVLVHVVPGDGSGGAPSEAQLLLLERQVDCFFANSRLRRPGALRMLDHVRGSSSDCVGVSMSYFAVPALHCGEDSPAWAQLAAALLARPCAPFAQQACTEQQWLRGVAGESWRAVRKSIDVANLYSRFARTVLRGGGGWGLAQ</sequence>
<organism evidence="4 5">
    <name type="scientific">Chlorella vulgaris</name>
    <name type="common">Green alga</name>
    <dbReference type="NCBI Taxonomy" id="3077"/>
    <lineage>
        <taxon>Eukaryota</taxon>
        <taxon>Viridiplantae</taxon>
        <taxon>Chlorophyta</taxon>
        <taxon>core chlorophytes</taxon>
        <taxon>Trebouxiophyceae</taxon>
        <taxon>Chlorellales</taxon>
        <taxon>Chlorellaceae</taxon>
        <taxon>Chlorella clade</taxon>
        <taxon>Chlorella</taxon>
    </lineage>
</organism>
<reference evidence="4" key="2">
    <citation type="submission" date="2020-11" db="EMBL/GenBank/DDBJ databases">
        <authorList>
            <person name="Cecchin M."/>
            <person name="Marcolungo L."/>
            <person name="Rossato M."/>
            <person name="Girolomoni L."/>
            <person name="Cosentino E."/>
            <person name="Cuine S."/>
            <person name="Li-Beisson Y."/>
            <person name="Delledonne M."/>
            <person name="Ballottari M."/>
        </authorList>
    </citation>
    <scope>NUCLEOTIDE SEQUENCE</scope>
    <source>
        <strain evidence="4">211/11P</strain>
        <tissue evidence="4">Whole cell</tissue>
    </source>
</reference>
<dbReference type="InterPro" id="IPR039177">
    <property type="entry name" value="SMG9"/>
</dbReference>
<dbReference type="PANTHER" id="PTHR14270">
    <property type="entry name" value="NONSENSE-MEDIATED MRNA DECAY FACTOR SMG9"/>
    <property type="match status" value="1"/>
</dbReference>